<protein>
    <submittedName>
        <fullName evidence="1">Uncharacterized protein</fullName>
    </submittedName>
</protein>
<comment type="caution">
    <text evidence="1">The sequence shown here is derived from an EMBL/GenBank/DDBJ whole genome shotgun (WGS) entry which is preliminary data.</text>
</comment>
<dbReference type="EMBL" id="JANAVB010021600">
    <property type="protein sequence ID" value="KAJ6825545.1"/>
    <property type="molecule type" value="Genomic_DNA"/>
</dbReference>
<accession>A0AAX6GB65</accession>
<reference evidence="1" key="1">
    <citation type="journal article" date="2023" name="GigaByte">
        <title>Genome assembly of the bearded iris, Iris pallida Lam.</title>
        <authorList>
            <person name="Bruccoleri R.E."/>
            <person name="Oakeley E.J."/>
            <person name="Faust A.M.E."/>
            <person name="Altorfer M."/>
            <person name="Dessus-Babus S."/>
            <person name="Burckhardt D."/>
            <person name="Oertli M."/>
            <person name="Naumann U."/>
            <person name="Petersen F."/>
            <person name="Wong J."/>
        </authorList>
    </citation>
    <scope>NUCLEOTIDE SEQUENCE</scope>
    <source>
        <strain evidence="1">GSM-AAB239-AS_SAM_17_03QT</strain>
    </source>
</reference>
<evidence type="ECO:0000313" key="1">
    <source>
        <dbReference type="EMBL" id="KAJ6825545.1"/>
    </source>
</evidence>
<evidence type="ECO:0000313" key="2">
    <source>
        <dbReference type="Proteomes" id="UP001140949"/>
    </source>
</evidence>
<sequence length="22" mass="2484">MLIKSEPELISFPLSQILEAKP</sequence>
<proteinExistence type="predicted"/>
<keyword evidence="2" id="KW-1185">Reference proteome</keyword>
<dbReference type="Proteomes" id="UP001140949">
    <property type="component" value="Unassembled WGS sequence"/>
</dbReference>
<name>A0AAX6GB65_IRIPA</name>
<organism evidence="1 2">
    <name type="scientific">Iris pallida</name>
    <name type="common">Sweet iris</name>
    <dbReference type="NCBI Taxonomy" id="29817"/>
    <lineage>
        <taxon>Eukaryota</taxon>
        <taxon>Viridiplantae</taxon>
        <taxon>Streptophyta</taxon>
        <taxon>Embryophyta</taxon>
        <taxon>Tracheophyta</taxon>
        <taxon>Spermatophyta</taxon>
        <taxon>Magnoliopsida</taxon>
        <taxon>Liliopsida</taxon>
        <taxon>Asparagales</taxon>
        <taxon>Iridaceae</taxon>
        <taxon>Iridoideae</taxon>
        <taxon>Irideae</taxon>
        <taxon>Iris</taxon>
    </lineage>
</organism>
<gene>
    <name evidence="1" type="ORF">M6B38_376680</name>
</gene>
<reference evidence="1" key="2">
    <citation type="submission" date="2023-04" db="EMBL/GenBank/DDBJ databases">
        <authorList>
            <person name="Bruccoleri R.E."/>
            <person name="Oakeley E.J."/>
            <person name="Faust A.-M."/>
            <person name="Dessus-Babus S."/>
            <person name="Altorfer M."/>
            <person name="Burckhardt D."/>
            <person name="Oertli M."/>
            <person name="Naumann U."/>
            <person name="Petersen F."/>
            <person name="Wong J."/>
        </authorList>
    </citation>
    <scope>NUCLEOTIDE SEQUENCE</scope>
    <source>
        <strain evidence="1">GSM-AAB239-AS_SAM_17_03QT</strain>
        <tissue evidence="1">Leaf</tissue>
    </source>
</reference>
<dbReference type="AlphaFoldDB" id="A0AAX6GB65"/>